<keyword evidence="8" id="KW-1185">Reference proteome</keyword>
<dbReference type="Proteomes" id="UP000546200">
    <property type="component" value="Unassembled WGS sequence"/>
</dbReference>
<dbReference type="InterPro" id="IPR011004">
    <property type="entry name" value="Trimer_LpxA-like_sf"/>
</dbReference>
<evidence type="ECO:0000313" key="8">
    <source>
        <dbReference type="Proteomes" id="UP000546200"/>
    </source>
</evidence>
<dbReference type="InterPro" id="IPR042122">
    <property type="entry name" value="Ser_AcTrfase_N_sf"/>
</dbReference>
<dbReference type="Gene3D" id="1.10.3130.10">
    <property type="entry name" value="serine acetyltransferase, domain 1"/>
    <property type="match status" value="1"/>
</dbReference>
<dbReference type="PANTHER" id="PTHR42811">
    <property type="entry name" value="SERINE ACETYLTRANSFERASE"/>
    <property type="match status" value="1"/>
</dbReference>
<evidence type="ECO:0000256" key="3">
    <source>
        <dbReference type="ARBA" id="ARBA00022605"/>
    </source>
</evidence>
<evidence type="ECO:0000256" key="1">
    <source>
        <dbReference type="ARBA" id="ARBA00007274"/>
    </source>
</evidence>
<dbReference type="EC" id="2.3.1.30" evidence="2"/>
<protein>
    <recommendedName>
        <fullName evidence="2">serine O-acetyltransferase</fullName>
        <ecNumber evidence="2">2.3.1.30</ecNumber>
    </recommendedName>
</protein>
<evidence type="ECO:0000256" key="4">
    <source>
        <dbReference type="ARBA" id="ARBA00022679"/>
    </source>
</evidence>
<dbReference type="SUPFAM" id="SSF51161">
    <property type="entry name" value="Trimeric LpxA-like enzymes"/>
    <property type="match status" value="1"/>
</dbReference>
<evidence type="ECO:0000256" key="2">
    <source>
        <dbReference type="ARBA" id="ARBA00013266"/>
    </source>
</evidence>
<dbReference type="Gene3D" id="2.160.10.10">
    <property type="entry name" value="Hexapeptide repeat proteins"/>
    <property type="match status" value="1"/>
</dbReference>
<evidence type="ECO:0000256" key="6">
    <source>
        <dbReference type="ARBA" id="ARBA00049486"/>
    </source>
</evidence>
<dbReference type="EMBL" id="JACIJK010000010">
    <property type="protein sequence ID" value="MBB5716355.1"/>
    <property type="molecule type" value="Genomic_DNA"/>
</dbReference>
<dbReference type="InterPro" id="IPR045304">
    <property type="entry name" value="LbH_SAT"/>
</dbReference>
<reference evidence="7 8" key="1">
    <citation type="submission" date="2020-08" db="EMBL/GenBank/DDBJ databases">
        <title>Genomic Encyclopedia of Type Strains, Phase IV (KMG-IV): sequencing the most valuable type-strain genomes for metagenomic binning, comparative biology and taxonomic classification.</title>
        <authorList>
            <person name="Goeker M."/>
        </authorList>
    </citation>
    <scope>NUCLEOTIDE SEQUENCE [LARGE SCALE GENOMIC DNA]</scope>
    <source>
        <strain evidence="7 8">DSM 100044</strain>
    </source>
</reference>
<accession>A0A7W9BFK4</accession>
<dbReference type="GO" id="GO:0009001">
    <property type="term" value="F:serine O-acetyltransferase activity"/>
    <property type="evidence" value="ECO:0007669"/>
    <property type="project" value="UniProtKB-EC"/>
</dbReference>
<dbReference type="CDD" id="cd03354">
    <property type="entry name" value="LbH_SAT"/>
    <property type="match status" value="1"/>
</dbReference>
<keyword evidence="5 7" id="KW-0012">Acyltransferase</keyword>
<dbReference type="Pfam" id="PF00132">
    <property type="entry name" value="Hexapep"/>
    <property type="match status" value="1"/>
</dbReference>
<keyword evidence="4 7" id="KW-0808">Transferase</keyword>
<dbReference type="NCBIfam" id="NF041874">
    <property type="entry name" value="EPS_EpsC"/>
    <property type="match status" value="1"/>
</dbReference>
<dbReference type="RefSeq" id="WP_184059545.1">
    <property type="nucleotide sequence ID" value="NZ_JACIJK010000010.1"/>
</dbReference>
<dbReference type="AlphaFoldDB" id="A0A7W9BFK4"/>
<gene>
    <name evidence="7" type="ORF">FHS94_003218</name>
</gene>
<comment type="similarity">
    <text evidence="1">Belongs to the transferase hexapeptide repeat family.</text>
</comment>
<organism evidence="7 8">
    <name type="scientific">Sphingomonas aerophila</name>
    <dbReference type="NCBI Taxonomy" id="1344948"/>
    <lineage>
        <taxon>Bacteria</taxon>
        <taxon>Pseudomonadati</taxon>
        <taxon>Pseudomonadota</taxon>
        <taxon>Alphaproteobacteria</taxon>
        <taxon>Sphingomonadales</taxon>
        <taxon>Sphingomonadaceae</taxon>
        <taxon>Sphingomonas</taxon>
    </lineage>
</organism>
<name>A0A7W9BFK4_9SPHN</name>
<evidence type="ECO:0000256" key="5">
    <source>
        <dbReference type="ARBA" id="ARBA00023315"/>
    </source>
</evidence>
<dbReference type="InterPro" id="IPR053376">
    <property type="entry name" value="Serine_acetyltransferase"/>
</dbReference>
<evidence type="ECO:0000313" key="7">
    <source>
        <dbReference type="EMBL" id="MBB5716355.1"/>
    </source>
</evidence>
<dbReference type="GO" id="GO:0008652">
    <property type="term" value="P:amino acid biosynthetic process"/>
    <property type="evidence" value="ECO:0007669"/>
    <property type="project" value="UniProtKB-KW"/>
</dbReference>
<comment type="caution">
    <text evidence="7">The sequence shown here is derived from an EMBL/GenBank/DDBJ whole genome shotgun (WGS) entry which is preliminary data.</text>
</comment>
<proteinExistence type="inferred from homology"/>
<comment type="catalytic activity">
    <reaction evidence="6">
        <text>L-serine + acetyl-CoA = O-acetyl-L-serine + CoA</text>
        <dbReference type="Rhea" id="RHEA:24560"/>
        <dbReference type="ChEBI" id="CHEBI:33384"/>
        <dbReference type="ChEBI" id="CHEBI:57287"/>
        <dbReference type="ChEBI" id="CHEBI:57288"/>
        <dbReference type="ChEBI" id="CHEBI:58340"/>
        <dbReference type="EC" id="2.3.1.30"/>
    </reaction>
</comment>
<keyword evidence="3" id="KW-0028">Amino-acid biosynthesis</keyword>
<dbReference type="InterPro" id="IPR001451">
    <property type="entry name" value="Hexapep"/>
</dbReference>
<sequence>MVDPNATDDTAPIAFPQELGTVVDGLRLARLDWRTAHARNDERGSYFPSRQALKRITRELSTALFPLRLGPSEITAANENAFIAASLESTLSQLAAQIGLELGYREGDISSPEVAARTDGVIGAFAASLPQLRRLLDSDVEAAYAADPAARSVDEVLVAYPSFIAIIYHRVAHRLYRLGAPLVARLIAEIAHADTGIDIHPAAQIGGRFFIDHGTGVVIGETAILGERVRLYQGVTLGGDPDLSEDKTDKPRHPIVEDDVVIYANASIVGRVTIGARSRIGGNVWLRQEVPPDTLVETPTPTFRPLTRREGGA</sequence>